<evidence type="ECO:0000313" key="4">
    <source>
        <dbReference type="EMBL" id="HGL40184.1"/>
    </source>
</evidence>
<dbReference type="AlphaFoldDB" id="A0A7C4I7D1"/>
<dbReference type="SUPFAM" id="SSF55040">
    <property type="entry name" value="Molybdenum cofactor biosynthesis protein C, MoaC"/>
    <property type="match status" value="1"/>
</dbReference>
<dbReference type="GO" id="GO:0061799">
    <property type="term" value="F:cyclic pyranopterin monophosphate synthase activity"/>
    <property type="evidence" value="ECO:0007669"/>
    <property type="project" value="UniProtKB-EC"/>
</dbReference>
<accession>A0A7C4I7D1</accession>
<evidence type="ECO:0000259" key="3">
    <source>
        <dbReference type="Pfam" id="PF01967"/>
    </source>
</evidence>
<evidence type="ECO:0000256" key="1">
    <source>
        <dbReference type="ARBA" id="ARBA00005046"/>
    </source>
</evidence>
<comment type="pathway">
    <text evidence="1">Cofactor biosynthesis; molybdopterin biosynthesis.</text>
</comment>
<dbReference type="InterPro" id="IPR023045">
    <property type="entry name" value="MoaC"/>
</dbReference>
<name>A0A7C4I7D1_CALS0</name>
<dbReference type="EMBL" id="DTCM01000010">
    <property type="protein sequence ID" value="HGL40184.1"/>
    <property type="molecule type" value="Genomic_DNA"/>
</dbReference>
<comment type="caution">
    <text evidence="5">The sequence shown here is derived from an EMBL/GenBank/DDBJ whole genome shotgun (WGS) entry which is preliminary data.</text>
</comment>
<protein>
    <submittedName>
        <fullName evidence="5">Cyclic pyranopterin monophosphate synthase MoaC</fullName>
        <ecNumber evidence="5">4.6.1.17</ecNumber>
    </submittedName>
</protein>
<keyword evidence="2" id="KW-0501">Molybdenum cofactor biosynthesis</keyword>
<keyword evidence="5" id="KW-0456">Lyase</keyword>
<gene>
    <name evidence="5" type="primary">moaC</name>
    <name evidence="5" type="ORF">ENT82_06700</name>
    <name evidence="4" type="ORF">ENU43_00730</name>
</gene>
<dbReference type="Pfam" id="PF01967">
    <property type="entry name" value="MoaC"/>
    <property type="match status" value="1"/>
</dbReference>
<dbReference type="NCBIfam" id="TIGR00581">
    <property type="entry name" value="moaC"/>
    <property type="match status" value="1"/>
</dbReference>
<evidence type="ECO:0000313" key="5">
    <source>
        <dbReference type="EMBL" id="HGN90795.1"/>
    </source>
</evidence>
<reference evidence="5" key="1">
    <citation type="journal article" date="2020" name="mSystems">
        <title>Genome- and Community-Level Interaction Insights into Carbon Utilization and Element Cycling Functions of Hydrothermarchaeota in Hydrothermal Sediment.</title>
        <authorList>
            <person name="Zhou Z."/>
            <person name="Liu Y."/>
            <person name="Xu W."/>
            <person name="Pan J."/>
            <person name="Luo Z.H."/>
            <person name="Li M."/>
        </authorList>
    </citation>
    <scope>NUCLEOTIDE SEQUENCE [LARGE SCALE GENOMIC DNA]</scope>
    <source>
        <strain evidence="5">SpSt-613</strain>
        <strain evidence="4">SpSt-669</strain>
    </source>
</reference>
<sequence length="150" mass="16578">MMSIKQVDVSAKPVQKREAVAVGRIILKPSTVELIRKKAVEKGDPLQLARVAGILGAKHTPTLLPLCHPLKLEHVEISEEVGENYIEVRSKVVAYEKTGVEMEALTAVATALLNIWDVVKQYEKDEYGQYPTTVITDIRVVSKVKTGETT</sequence>
<proteinExistence type="predicted"/>
<dbReference type="InterPro" id="IPR002820">
    <property type="entry name" value="Mopterin_CF_biosynth-C_dom"/>
</dbReference>
<organism evidence="5">
    <name type="scientific">Caldiarchaeum subterraneum</name>
    <dbReference type="NCBI Taxonomy" id="311458"/>
    <lineage>
        <taxon>Archaea</taxon>
        <taxon>Nitrososphaerota</taxon>
        <taxon>Candidatus Caldarchaeales</taxon>
        <taxon>Candidatus Caldarchaeaceae</taxon>
        <taxon>Candidatus Caldarchaeum</taxon>
    </lineage>
</organism>
<dbReference type="EMBL" id="DTAD01000073">
    <property type="protein sequence ID" value="HGN90795.1"/>
    <property type="molecule type" value="Genomic_DNA"/>
</dbReference>
<dbReference type="UniPathway" id="UPA00344"/>
<dbReference type="NCBIfam" id="NF008999">
    <property type="entry name" value="PRK12343.1"/>
    <property type="match status" value="1"/>
</dbReference>
<dbReference type="Gene3D" id="3.30.70.640">
    <property type="entry name" value="Molybdopterin cofactor biosynthesis C (MoaC) domain"/>
    <property type="match status" value="1"/>
</dbReference>
<feature type="domain" description="Molybdopterin cofactor biosynthesis C (MoaC)" evidence="3">
    <location>
        <begin position="7"/>
        <end position="144"/>
    </location>
</feature>
<dbReference type="InterPro" id="IPR036522">
    <property type="entry name" value="MoaC_sf"/>
</dbReference>
<dbReference type="EC" id="4.6.1.17" evidence="5"/>
<dbReference type="GO" id="GO:0006777">
    <property type="term" value="P:Mo-molybdopterin cofactor biosynthetic process"/>
    <property type="evidence" value="ECO:0007669"/>
    <property type="project" value="UniProtKB-KW"/>
</dbReference>
<evidence type="ECO:0000256" key="2">
    <source>
        <dbReference type="ARBA" id="ARBA00023150"/>
    </source>
</evidence>